<protein>
    <submittedName>
        <fullName evidence="1">Uncharacterized protein</fullName>
    </submittedName>
</protein>
<accession>D6PD62</accession>
<dbReference type="EMBL" id="GU942992">
    <property type="protein sequence ID" value="ADD93663.1"/>
    <property type="molecule type" value="Genomic_DNA"/>
</dbReference>
<dbReference type="AlphaFoldDB" id="D6PD62"/>
<proteinExistence type="predicted"/>
<reference evidence="1" key="1">
    <citation type="journal article" date="2010" name="ISME J.">
        <title>Metagenome of the Mediterranean deep chlorophyll maximum studied by direct and fosmid library 454 pyrosequencing.</title>
        <authorList>
            <person name="Ghai R."/>
            <person name="Martin-Cuadrado A.B."/>
            <person name="Molto A.G."/>
            <person name="Heredia I.G."/>
            <person name="Cabrera R."/>
            <person name="Martin J."/>
            <person name="Verdu M."/>
            <person name="Deschamps P."/>
            <person name="Moreira D."/>
            <person name="Lopez-Garcia P."/>
            <person name="Mira A."/>
            <person name="Rodriguez-Valera F."/>
        </authorList>
    </citation>
    <scope>NUCLEOTIDE SEQUENCE</scope>
</reference>
<organism evidence="1">
    <name type="scientific">uncultured marine bacterium MedDCM-OCT-S04-C7</name>
    <dbReference type="NCBI Taxonomy" id="743059"/>
    <lineage>
        <taxon>Bacteria</taxon>
        <taxon>environmental samples</taxon>
    </lineage>
</organism>
<evidence type="ECO:0000313" key="1">
    <source>
        <dbReference type="EMBL" id="ADD93663.1"/>
    </source>
</evidence>
<name>D6PD62_9BACT</name>
<sequence length="70" mass="7937">MNKIFFFVFNWQNTATTLEPEIMGTPGNAGCVSKVLGRLWIASHSHGFTKKYLPHVEGEIFILVKTIEKL</sequence>